<keyword evidence="8" id="KW-1185">Reference proteome</keyword>
<keyword evidence="3" id="KW-0274">FAD</keyword>
<dbReference type="SUPFAM" id="SSF51905">
    <property type="entry name" value="FAD/NAD(P)-binding domain"/>
    <property type="match status" value="1"/>
</dbReference>
<protein>
    <submittedName>
        <fullName evidence="7">Salicylate hydroxylase</fullName>
    </submittedName>
</protein>
<dbReference type="RefSeq" id="WP_091326720.1">
    <property type="nucleotide sequence ID" value="NZ_FOSW01000010.1"/>
</dbReference>
<dbReference type="Proteomes" id="UP000199152">
    <property type="component" value="Unassembled WGS sequence"/>
</dbReference>
<name>A0A1I4HFE3_9ACTN</name>
<reference evidence="8" key="1">
    <citation type="submission" date="2016-10" db="EMBL/GenBank/DDBJ databases">
        <authorList>
            <person name="Varghese N."/>
            <person name="Submissions S."/>
        </authorList>
    </citation>
    <scope>NUCLEOTIDE SEQUENCE [LARGE SCALE GENOMIC DNA]</scope>
    <source>
        <strain evidence="8">DSM 45317</strain>
    </source>
</reference>
<dbReference type="PANTHER" id="PTHR13789:SF318">
    <property type="entry name" value="GERANYLGERANYL DIPHOSPHATE REDUCTASE"/>
    <property type="match status" value="1"/>
</dbReference>
<dbReference type="PANTHER" id="PTHR13789">
    <property type="entry name" value="MONOOXYGENASE"/>
    <property type="match status" value="1"/>
</dbReference>
<keyword evidence="2" id="KW-0285">Flavoprotein</keyword>
<dbReference type="GO" id="GO:0071949">
    <property type="term" value="F:FAD binding"/>
    <property type="evidence" value="ECO:0007669"/>
    <property type="project" value="InterPro"/>
</dbReference>
<evidence type="ECO:0000259" key="6">
    <source>
        <dbReference type="Pfam" id="PF01494"/>
    </source>
</evidence>
<evidence type="ECO:0000256" key="5">
    <source>
        <dbReference type="ARBA" id="ARBA00023033"/>
    </source>
</evidence>
<proteinExistence type="predicted"/>
<evidence type="ECO:0000313" key="7">
    <source>
        <dbReference type="EMBL" id="SFL40417.1"/>
    </source>
</evidence>
<dbReference type="STRING" id="504800.SAMN04488085_110159"/>
<keyword evidence="4" id="KW-0560">Oxidoreductase</keyword>
<dbReference type="FunCoup" id="A0A1I4HFE3">
    <property type="interactions" value="24"/>
</dbReference>
<keyword evidence="5" id="KW-0503">Monooxygenase</keyword>
<dbReference type="Gene3D" id="3.50.50.60">
    <property type="entry name" value="FAD/NAD(P)-binding domain"/>
    <property type="match status" value="1"/>
</dbReference>
<dbReference type="AlphaFoldDB" id="A0A1I4HFE3"/>
<dbReference type="InterPro" id="IPR050493">
    <property type="entry name" value="FAD-dep_Monooxygenase_BioMet"/>
</dbReference>
<evidence type="ECO:0000313" key="8">
    <source>
        <dbReference type="Proteomes" id="UP000199152"/>
    </source>
</evidence>
<gene>
    <name evidence="7" type="ORF">SAMN04488085_110159</name>
</gene>
<dbReference type="GO" id="GO:0004497">
    <property type="term" value="F:monooxygenase activity"/>
    <property type="evidence" value="ECO:0007669"/>
    <property type="project" value="UniProtKB-KW"/>
</dbReference>
<dbReference type="InParanoid" id="A0A1I4HFE3"/>
<sequence>MAVTTAEPAVRAAETTADVVVVGGGIGGLTAALALARSGRSVRVLERSAEFAEVGAGLQLAPNATRELARLGVLDEVVARGVLPRRLVLRDALDGAELTSLDLDEEFRKRYGGVYVVAHRSDLLDVLVEACAAAGVALETGRATVDVRQDGEVAEVVCADGAVHRAGAVVGADGLRSSLRTRLSDDEPVASGYVAYRGTVPFARAGAHVDPADVTVFIGPGLHCVQYALRGGEMANTVAVFRSPGYLANPDDPDWGGPEELDQVFAGTCAAVQEALPLLWRDRRWQMFDRDPIRQWVDGRLALLGDAAHPMLQYLAQGACQSIEDAVALAGALAETRDVPAALDAYAEARRDRTARVQSTARVWGEIWHVDGVARLLRNELLRTLDPAQHGPRYVDWLYGPPQV</sequence>
<comment type="cofactor">
    <cofactor evidence="1">
        <name>FAD</name>
        <dbReference type="ChEBI" id="CHEBI:57692"/>
    </cofactor>
</comment>
<accession>A0A1I4HFE3</accession>
<dbReference type="OrthoDB" id="4568714at2"/>
<dbReference type="InterPro" id="IPR036188">
    <property type="entry name" value="FAD/NAD-bd_sf"/>
</dbReference>
<evidence type="ECO:0000256" key="1">
    <source>
        <dbReference type="ARBA" id="ARBA00001974"/>
    </source>
</evidence>
<evidence type="ECO:0000256" key="2">
    <source>
        <dbReference type="ARBA" id="ARBA00022630"/>
    </source>
</evidence>
<evidence type="ECO:0000256" key="3">
    <source>
        <dbReference type="ARBA" id="ARBA00022827"/>
    </source>
</evidence>
<dbReference type="EMBL" id="FOSW01000010">
    <property type="protein sequence ID" value="SFL40417.1"/>
    <property type="molecule type" value="Genomic_DNA"/>
</dbReference>
<evidence type="ECO:0000256" key="4">
    <source>
        <dbReference type="ARBA" id="ARBA00023002"/>
    </source>
</evidence>
<dbReference type="SUPFAM" id="SSF54373">
    <property type="entry name" value="FAD-linked reductases, C-terminal domain"/>
    <property type="match status" value="1"/>
</dbReference>
<feature type="domain" description="FAD-binding" evidence="6">
    <location>
        <begin position="17"/>
        <end position="357"/>
    </location>
</feature>
<dbReference type="Pfam" id="PF01494">
    <property type="entry name" value="FAD_binding_3"/>
    <property type="match status" value="1"/>
</dbReference>
<dbReference type="InterPro" id="IPR002938">
    <property type="entry name" value="FAD-bd"/>
</dbReference>
<dbReference type="PRINTS" id="PR00420">
    <property type="entry name" value="RNGMNOXGNASE"/>
</dbReference>
<organism evidence="7 8">
    <name type="scientific">Geodermatophilus ruber</name>
    <dbReference type="NCBI Taxonomy" id="504800"/>
    <lineage>
        <taxon>Bacteria</taxon>
        <taxon>Bacillati</taxon>
        <taxon>Actinomycetota</taxon>
        <taxon>Actinomycetes</taxon>
        <taxon>Geodermatophilales</taxon>
        <taxon>Geodermatophilaceae</taxon>
        <taxon>Geodermatophilus</taxon>
    </lineage>
</organism>